<dbReference type="RefSeq" id="WP_317490749.1">
    <property type="nucleotide sequence ID" value="NZ_CP136051.1"/>
</dbReference>
<evidence type="ECO:0000259" key="1">
    <source>
        <dbReference type="Pfam" id="PF01370"/>
    </source>
</evidence>
<accession>A0ABZ0ISS8</accession>
<evidence type="ECO:0000313" key="3">
    <source>
        <dbReference type="Proteomes" id="UP001302349"/>
    </source>
</evidence>
<dbReference type="EMBL" id="CP136051">
    <property type="protein sequence ID" value="WOK08103.1"/>
    <property type="molecule type" value="Genomic_DNA"/>
</dbReference>
<dbReference type="Proteomes" id="UP001302349">
    <property type="component" value="Chromosome"/>
</dbReference>
<sequence>MNVLVTGATGFLGSRIAEALTLDDKISRIVAAGRKLDPLHTVESQKLNYQLGDLVDSGYVKGLFEQPIDVVVNCASLSSPWGSYDAFYQANIVSQANLIAASKKAGVQRYVYISTPAIYFNFKDRYNVKESDPLPHKASNNYATTKLQAEQLLDKSELSYITIRPRALIGRGDTVIFPRLIRSYHEGRLKVVGSGDNLVDLTAVSNVVRSVNLAMHAPDEACGEAYNICNGEPVKLWEAINYVLSKFDLPPPKGTVPYAVASFAATIMEWKSLLSQSKKEPVLTRQSVGILARSMTLDITKARERLGYEPGQTTWEAIDEFAAWYKAAYQ</sequence>
<proteinExistence type="predicted"/>
<organism evidence="2 3">
    <name type="scientific">Imperialibacter roseus</name>
    <dbReference type="NCBI Taxonomy" id="1324217"/>
    <lineage>
        <taxon>Bacteria</taxon>
        <taxon>Pseudomonadati</taxon>
        <taxon>Bacteroidota</taxon>
        <taxon>Cytophagia</taxon>
        <taxon>Cytophagales</taxon>
        <taxon>Flammeovirgaceae</taxon>
        <taxon>Imperialibacter</taxon>
    </lineage>
</organism>
<dbReference type="InterPro" id="IPR050177">
    <property type="entry name" value="Lipid_A_modif_metabolic_enz"/>
</dbReference>
<dbReference type="InterPro" id="IPR036291">
    <property type="entry name" value="NAD(P)-bd_dom_sf"/>
</dbReference>
<evidence type="ECO:0000313" key="2">
    <source>
        <dbReference type="EMBL" id="WOK08103.1"/>
    </source>
</evidence>
<name>A0ABZ0ISS8_9BACT</name>
<feature type="domain" description="NAD-dependent epimerase/dehydratase" evidence="1">
    <location>
        <begin position="3"/>
        <end position="229"/>
    </location>
</feature>
<dbReference type="PANTHER" id="PTHR43245">
    <property type="entry name" value="BIFUNCTIONAL POLYMYXIN RESISTANCE PROTEIN ARNA"/>
    <property type="match status" value="1"/>
</dbReference>
<dbReference type="PANTHER" id="PTHR43245:SF24">
    <property type="entry name" value="DEHYDROGENASE"/>
    <property type="match status" value="1"/>
</dbReference>
<gene>
    <name evidence="2" type="ORF">RT717_05580</name>
</gene>
<dbReference type="Pfam" id="PF01370">
    <property type="entry name" value="Epimerase"/>
    <property type="match status" value="1"/>
</dbReference>
<reference evidence="2 3" key="1">
    <citation type="journal article" date="2023" name="Microbiol. Resour. Announc.">
        <title>Complete Genome Sequence of Imperialibacter roseus strain P4T.</title>
        <authorList>
            <person name="Tizabi D.R."/>
            <person name="Bachvaroff T."/>
            <person name="Hill R.T."/>
        </authorList>
    </citation>
    <scope>NUCLEOTIDE SEQUENCE [LARGE SCALE GENOMIC DNA]</scope>
    <source>
        <strain evidence="2 3">P4T</strain>
    </source>
</reference>
<dbReference type="Gene3D" id="3.40.50.720">
    <property type="entry name" value="NAD(P)-binding Rossmann-like Domain"/>
    <property type="match status" value="1"/>
</dbReference>
<protein>
    <submittedName>
        <fullName evidence="2">NAD-dependent epimerase/dehydratase family protein</fullName>
    </submittedName>
</protein>
<keyword evidence="3" id="KW-1185">Reference proteome</keyword>
<dbReference type="SUPFAM" id="SSF51735">
    <property type="entry name" value="NAD(P)-binding Rossmann-fold domains"/>
    <property type="match status" value="1"/>
</dbReference>
<dbReference type="InterPro" id="IPR001509">
    <property type="entry name" value="Epimerase_deHydtase"/>
</dbReference>